<keyword evidence="3" id="KW-0378">Hydrolase</keyword>
<accession>A0A927Q1X6</accession>
<keyword evidence="1" id="KW-0812">Transmembrane</keyword>
<evidence type="ECO:0000313" key="4">
    <source>
        <dbReference type="Proteomes" id="UP000616839"/>
    </source>
</evidence>
<dbReference type="InterPro" id="IPR036514">
    <property type="entry name" value="SGNH_hydro_sf"/>
</dbReference>
<name>A0A927Q1X6_9ACTN</name>
<proteinExistence type="predicted"/>
<dbReference type="SUPFAM" id="SSF52266">
    <property type="entry name" value="SGNH hydrolase"/>
    <property type="match status" value="1"/>
</dbReference>
<keyword evidence="4" id="KW-1185">Reference proteome</keyword>
<dbReference type="CDD" id="cd00229">
    <property type="entry name" value="SGNH_hydrolase"/>
    <property type="match status" value="1"/>
</dbReference>
<dbReference type="Gene3D" id="3.40.50.1110">
    <property type="entry name" value="SGNH hydrolase"/>
    <property type="match status" value="1"/>
</dbReference>
<gene>
    <name evidence="3" type="ORF">IE331_13435</name>
</gene>
<comment type="caution">
    <text evidence="3">The sequence shown here is derived from an EMBL/GenBank/DDBJ whole genome shotgun (WGS) entry which is preliminary data.</text>
</comment>
<protein>
    <submittedName>
        <fullName evidence="3">SGNH/GDSL hydrolase family protein</fullName>
    </submittedName>
</protein>
<evidence type="ECO:0000256" key="1">
    <source>
        <dbReference type="SAM" id="Phobius"/>
    </source>
</evidence>
<dbReference type="GO" id="GO:0016787">
    <property type="term" value="F:hydrolase activity"/>
    <property type="evidence" value="ECO:0007669"/>
    <property type="project" value="UniProtKB-KW"/>
</dbReference>
<sequence length="229" mass="23488">MGVPGRRLLPLRIAVVVLVVVGTLSALVVTSAVSGDVSRCERFAAESSAREAQVSGSGERVAVIGDSYSAGLGLADPTGSWPSRLPGEVHVYGFSGSGFSARASSCGAVSFADRAERATRALRGDNGLVVVQGGLNDHDQSDRAVRLGVRRLLEGLAGRPVLLVGPPPAPARARAAAHVDALLAEEAALAGVPYVGTYELDLPYLDDQLHLTPEGHRAFGDAVAAAFAG</sequence>
<feature type="domain" description="SGNH hydrolase-type esterase" evidence="2">
    <location>
        <begin position="63"/>
        <end position="218"/>
    </location>
</feature>
<organism evidence="3 4">
    <name type="scientific">Nocardioides donggukensis</name>
    <dbReference type="NCBI Taxonomy" id="2774019"/>
    <lineage>
        <taxon>Bacteria</taxon>
        <taxon>Bacillati</taxon>
        <taxon>Actinomycetota</taxon>
        <taxon>Actinomycetes</taxon>
        <taxon>Propionibacteriales</taxon>
        <taxon>Nocardioidaceae</taxon>
        <taxon>Nocardioides</taxon>
    </lineage>
</organism>
<dbReference type="Pfam" id="PF13472">
    <property type="entry name" value="Lipase_GDSL_2"/>
    <property type="match status" value="1"/>
</dbReference>
<dbReference type="InterPro" id="IPR013830">
    <property type="entry name" value="SGNH_hydro"/>
</dbReference>
<evidence type="ECO:0000259" key="2">
    <source>
        <dbReference type="Pfam" id="PF13472"/>
    </source>
</evidence>
<keyword evidence="1" id="KW-0472">Membrane</keyword>
<dbReference type="RefSeq" id="WP_192143911.1">
    <property type="nucleotide sequence ID" value="NZ_JACYXZ010000003.1"/>
</dbReference>
<dbReference type="AlphaFoldDB" id="A0A927Q1X6"/>
<dbReference type="EMBL" id="JACYXZ010000003">
    <property type="protein sequence ID" value="MBD8870632.1"/>
    <property type="molecule type" value="Genomic_DNA"/>
</dbReference>
<dbReference type="Proteomes" id="UP000616839">
    <property type="component" value="Unassembled WGS sequence"/>
</dbReference>
<reference evidence="3" key="1">
    <citation type="submission" date="2020-09" db="EMBL/GenBank/DDBJ databases">
        <title>Nocardioides sp. strain MJB4 16S ribosomal RNA gene Genome sequencing and assembly.</title>
        <authorList>
            <person name="Kim I."/>
        </authorList>
    </citation>
    <scope>NUCLEOTIDE SEQUENCE</scope>
    <source>
        <strain evidence="3">MJB4</strain>
    </source>
</reference>
<keyword evidence="1" id="KW-1133">Transmembrane helix</keyword>
<feature type="transmembrane region" description="Helical" evidence="1">
    <location>
        <begin position="12"/>
        <end position="33"/>
    </location>
</feature>
<evidence type="ECO:0000313" key="3">
    <source>
        <dbReference type="EMBL" id="MBD8870632.1"/>
    </source>
</evidence>